<dbReference type="InterPro" id="IPR035906">
    <property type="entry name" value="MetI-like_sf"/>
</dbReference>
<feature type="transmembrane region" description="Helical" evidence="7">
    <location>
        <begin position="85"/>
        <end position="115"/>
    </location>
</feature>
<feature type="transmembrane region" description="Helical" evidence="7">
    <location>
        <begin position="34"/>
        <end position="57"/>
    </location>
</feature>
<evidence type="ECO:0000256" key="4">
    <source>
        <dbReference type="ARBA" id="ARBA00022692"/>
    </source>
</evidence>
<dbReference type="Pfam" id="PF00528">
    <property type="entry name" value="BPD_transp_1"/>
    <property type="match status" value="1"/>
</dbReference>
<evidence type="ECO:0000256" key="6">
    <source>
        <dbReference type="ARBA" id="ARBA00023136"/>
    </source>
</evidence>
<evidence type="ECO:0000313" key="10">
    <source>
        <dbReference type="Proteomes" id="UP001241072"/>
    </source>
</evidence>
<keyword evidence="4 7" id="KW-0812">Transmembrane</keyword>
<comment type="caution">
    <text evidence="9">The sequence shown here is derived from an EMBL/GenBank/DDBJ whole genome shotgun (WGS) entry which is preliminary data.</text>
</comment>
<dbReference type="Gene3D" id="1.10.3720.10">
    <property type="entry name" value="MetI-like"/>
    <property type="match status" value="1"/>
</dbReference>
<evidence type="ECO:0000256" key="3">
    <source>
        <dbReference type="ARBA" id="ARBA00022475"/>
    </source>
</evidence>
<dbReference type="Proteomes" id="UP001241072">
    <property type="component" value="Unassembled WGS sequence"/>
</dbReference>
<evidence type="ECO:0000256" key="7">
    <source>
        <dbReference type="RuleBase" id="RU363032"/>
    </source>
</evidence>
<feature type="transmembrane region" description="Helical" evidence="7">
    <location>
        <begin position="232"/>
        <end position="253"/>
    </location>
</feature>
<evidence type="ECO:0000256" key="1">
    <source>
        <dbReference type="ARBA" id="ARBA00004651"/>
    </source>
</evidence>
<dbReference type="SUPFAM" id="SSF161098">
    <property type="entry name" value="MetI-like"/>
    <property type="match status" value="1"/>
</dbReference>
<dbReference type="PANTHER" id="PTHR30193">
    <property type="entry name" value="ABC TRANSPORTER PERMEASE PROTEIN"/>
    <property type="match status" value="1"/>
</dbReference>
<dbReference type="InterPro" id="IPR051393">
    <property type="entry name" value="ABC_transporter_permease"/>
</dbReference>
<feature type="domain" description="ABC transmembrane type-1" evidence="8">
    <location>
        <begin position="90"/>
        <end position="301"/>
    </location>
</feature>
<sequence length="316" mass="34931">MSTTRLGMETMVGAARRPRRTAGPLQRREARVGWLWIQPWLIGFLAFTAIPFGAAFVMSLTNWSPAGAEFIGFDNYVRMFTDDPLFWQAIKVTFVFVLLYLPLSIALGLGAAMLMNQKFVGVGVFRTIYYLPSVLSGVAVVVLWSFVFHREFGVVNLALGYLGIPPIPWLQSSFWVIPVIVIMQLWGVGASIIIYLGGLQGIPTELYEAASLDGAGWWRTFRSVTLPMMSPIILLQAVIGLIGTFQIFTQSFALTRGGPDYGSYFLSLYIYDTAFGQLKLGYACALSVALFAIILSLTGLFFAVSRSRVYYAGAKD</sequence>
<name>A0ABT9BNU7_9MICO</name>
<proteinExistence type="inferred from homology"/>
<gene>
    <name evidence="9" type="ORF">Q5716_10755</name>
</gene>
<evidence type="ECO:0000256" key="5">
    <source>
        <dbReference type="ARBA" id="ARBA00022989"/>
    </source>
</evidence>
<comment type="subcellular location">
    <subcellularLocation>
        <location evidence="1 7">Cell membrane</location>
        <topology evidence="1 7">Multi-pass membrane protein</topology>
    </subcellularLocation>
</comment>
<dbReference type="PANTHER" id="PTHR30193:SF1">
    <property type="entry name" value="ABC TRANSPORTER PERMEASE PROTEIN YESP-RELATED"/>
    <property type="match status" value="1"/>
</dbReference>
<feature type="transmembrane region" description="Helical" evidence="7">
    <location>
        <begin position="127"/>
        <end position="147"/>
    </location>
</feature>
<dbReference type="CDD" id="cd06261">
    <property type="entry name" value="TM_PBP2"/>
    <property type="match status" value="1"/>
</dbReference>
<keyword evidence="5 7" id="KW-1133">Transmembrane helix</keyword>
<evidence type="ECO:0000256" key="2">
    <source>
        <dbReference type="ARBA" id="ARBA00022448"/>
    </source>
</evidence>
<protein>
    <submittedName>
        <fullName evidence="9">Sugar ABC transporter permease</fullName>
    </submittedName>
</protein>
<comment type="similarity">
    <text evidence="7">Belongs to the binding-protein-dependent transport system permease family.</text>
</comment>
<dbReference type="PROSITE" id="PS50928">
    <property type="entry name" value="ABC_TM1"/>
    <property type="match status" value="1"/>
</dbReference>
<dbReference type="EMBL" id="JAUQUB010000002">
    <property type="protein sequence ID" value="MDO7882703.1"/>
    <property type="molecule type" value="Genomic_DNA"/>
</dbReference>
<feature type="transmembrane region" description="Helical" evidence="7">
    <location>
        <begin position="280"/>
        <end position="304"/>
    </location>
</feature>
<dbReference type="InterPro" id="IPR000515">
    <property type="entry name" value="MetI-like"/>
</dbReference>
<accession>A0ABT9BNU7</accession>
<keyword evidence="10" id="KW-1185">Reference proteome</keyword>
<keyword evidence="2 7" id="KW-0813">Transport</keyword>
<keyword evidence="6 7" id="KW-0472">Membrane</keyword>
<keyword evidence="3" id="KW-1003">Cell membrane</keyword>
<dbReference type="RefSeq" id="WP_305003136.1">
    <property type="nucleotide sequence ID" value="NZ_JAUQUB010000002.1"/>
</dbReference>
<evidence type="ECO:0000313" key="9">
    <source>
        <dbReference type="EMBL" id="MDO7882703.1"/>
    </source>
</evidence>
<reference evidence="9 10" key="1">
    <citation type="submission" date="2023-07" db="EMBL/GenBank/DDBJ databases">
        <title>Protaetiibacter sp. nov WY-16 isolated from soil.</title>
        <authorList>
            <person name="Liu B."/>
            <person name="Wan Y."/>
        </authorList>
    </citation>
    <scope>NUCLEOTIDE SEQUENCE [LARGE SCALE GENOMIC DNA]</scope>
    <source>
        <strain evidence="9 10">WY-16</strain>
    </source>
</reference>
<evidence type="ECO:0000259" key="8">
    <source>
        <dbReference type="PROSITE" id="PS50928"/>
    </source>
</evidence>
<feature type="transmembrane region" description="Helical" evidence="7">
    <location>
        <begin position="175"/>
        <end position="196"/>
    </location>
</feature>
<organism evidence="9 10">
    <name type="scientific">Antiquaquibacter soli</name>
    <dbReference type="NCBI Taxonomy" id="3064523"/>
    <lineage>
        <taxon>Bacteria</taxon>
        <taxon>Bacillati</taxon>
        <taxon>Actinomycetota</taxon>
        <taxon>Actinomycetes</taxon>
        <taxon>Micrococcales</taxon>
        <taxon>Microbacteriaceae</taxon>
        <taxon>Antiquaquibacter</taxon>
    </lineage>
</organism>